<dbReference type="RefSeq" id="WP_187464829.1">
    <property type="nucleotide sequence ID" value="NZ_JACSIT010000034.1"/>
</dbReference>
<gene>
    <name evidence="3" type="ORF">H9S92_00815</name>
</gene>
<dbReference type="InterPro" id="IPR024983">
    <property type="entry name" value="CHAT_dom"/>
</dbReference>
<reference evidence="3" key="1">
    <citation type="submission" date="2020-08" db="EMBL/GenBank/DDBJ databases">
        <title>Lewinella bacteria from marine environments.</title>
        <authorList>
            <person name="Zhong Y."/>
        </authorList>
    </citation>
    <scope>NUCLEOTIDE SEQUENCE</scope>
    <source>
        <strain evidence="3">KCTC 42187</strain>
    </source>
</reference>
<keyword evidence="1" id="KW-0472">Membrane</keyword>
<feature type="domain" description="CHAT" evidence="2">
    <location>
        <begin position="163"/>
        <end position="444"/>
    </location>
</feature>
<dbReference type="Pfam" id="PF12770">
    <property type="entry name" value="CHAT"/>
    <property type="match status" value="1"/>
</dbReference>
<organism evidence="3 4">
    <name type="scientific">Neolewinella lacunae</name>
    <dbReference type="NCBI Taxonomy" id="1517758"/>
    <lineage>
        <taxon>Bacteria</taxon>
        <taxon>Pseudomonadati</taxon>
        <taxon>Bacteroidota</taxon>
        <taxon>Saprospiria</taxon>
        <taxon>Saprospirales</taxon>
        <taxon>Lewinellaceae</taxon>
        <taxon>Neolewinella</taxon>
    </lineage>
</organism>
<dbReference type="EMBL" id="JACSIT010000034">
    <property type="protein sequence ID" value="MBC6992692.1"/>
    <property type="molecule type" value="Genomic_DNA"/>
</dbReference>
<evidence type="ECO:0000259" key="2">
    <source>
        <dbReference type="Pfam" id="PF12770"/>
    </source>
</evidence>
<proteinExistence type="predicted"/>
<keyword evidence="1" id="KW-1133">Transmembrane helix</keyword>
<protein>
    <submittedName>
        <fullName evidence="3">CHAT domain-containing protein</fullName>
    </submittedName>
</protein>
<keyword evidence="1" id="KW-0812">Transmembrane</keyword>
<feature type="transmembrane region" description="Helical" evidence="1">
    <location>
        <begin position="462"/>
        <end position="479"/>
    </location>
</feature>
<dbReference type="AlphaFoldDB" id="A0A923PLH4"/>
<name>A0A923PLH4_9BACT</name>
<evidence type="ECO:0000256" key="1">
    <source>
        <dbReference type="SAM" id="Phobius"/>
    </source>
</evidence>
<accession>A0A923PLH4</accession>
<dbReference type="PANTHER" id="PTHR10098:SF108">
    <property type="entry name" value="TETRATRICOPEPTIDE REPEAT PROTEIN 28"/>
    <property type="match status" value="1"/>
</dbReference>
<evidence type="ECO:0000313" key="3">
    <source>
        <dbReference type="EMBL" id="MBC6992692.1"/>
    </source>
</evidence>
<dbReference type="Proteomes" id="UP000650081">
    <property type="component" value="Unassembled WGS sequence"/>
</dbReference>
<evidence type="ECO:0000313" key="4">
    <source>
        <dbReference type="Proteomes" id="UP000650081"/>
    </source>
</evidence>
<comment type="caution">
    <text evidence="3">The sequence shown here is derived from an EMBL/GenBank/DDBJ whole genome shotgun (WGS) entry which is preliminary data.</text>
</comment>
<sequence>MDYLSRAITVADGAFGGAVYNWVKTRQRMRNNAAFSADVYRLEALVRELSDRGKDFSIAEIEARREELAAQRQQMRDKYPEHYADLKSDYSIDLRQIQRARAADSSAVIGFYGNAQIMYRLFVSADTIDLTILDDVKDRVRTLSEQLPELRDNAADPAPFHAALREIYGHLFSGIDGLLPERLHIIANDYLEQIPYSALRQDREGEAPRYLGVEKTLSRQFSLRSMELLQDIQLPDVQAQPLALAPVFENELLEASALRQAGFQLPPLLYNAEEVTTLQSIGPGRFYLANRATLRNFLRHADRHSIIHLATHAISSEVDGLASRVYLLDDAGQPVSLYAADIGNQTLNADLVTLSACETGAGSQHVVEGTVGLTKAFIAAGARGVVASNWAVDDRATAELMETFYRAIDAGQSPPAALRTARRTYLARHPEAHPSRWAAFESYGGRGIPRWEDAYPWWQSPWAYAALALFALLGAFWGVKKIRHA</sequence>
<dbReference type="PANTHER" id="PTHR10098">
    <property type="entry name" value="RAPSYN-RELATED"/>
    <property type="match status" value="1"/>
</dbReference>
<keyword evidence="4" id="KW-1185">Reference proteome</keyword>